<keyword evidence="3" id="KW-1185">Reference proteome</keyword>
<evidence type="ECO:0008006" key="4">
    <source>
        <dbReference type="Google" id="ProtNLM"/>
    </source>
</evidence>
<name>M0CUI1_9EURY</name>
<feature type="compositionally biased region" description="Polar residues" evidence="1">
    <location>
        <begin position="50"/>
        <end position="59"/>
    </location>
</feature>
<dbReference type="RefSeq" id="WP_006883306.1">
    <property type="nucleotide sequence ID" value="NZ_AOIU01000018.1"/>
</dbReference>
<sequence>MTNDTDGTREWTRRGILRRTGAVGTAALAAGCAGGTASSDTETATEAATRTVSSGSETPAETAERAFPPEQRTEWGREVDLGEGTVTTFTTADPSGGTDSHGVLLERDALRGLPSAGTLESAGEGEFDDKYGSKGGAAAIHTKWSLQFFVPFPSAPDTPITFLGFNWNPGGHPPAGVWTVPHFDVHFHMRPPEAVDEIDGPRAPEYSLPERYVPEGYVRPPDESARVITDMGEHLFDPSAPEHDGGAFTNTLIWGVADGGDGFGELSFVEPMVTREFLRNHTGTVRRTIAQPDTYRSAGAYPTEYSVRDVPEREAVAVVVGAFERFEGDDR</sequence>
<gene>
    <name evidence="2" type="ORF">C475_08151</name>
</gene>
<dbReference type="Proteomes" id="UP000011626">
    <property type="component" value="Unassembled WGS sequence"/>
</dbReference>
<protein>
    <recommendedName>
        <fullName evidence="4">DUF5602 domain-containing protein</fullName>
    </recommendedName>
</protein>
<feature type="compositionally biased region" description="Low complexity" evidence="1">
    <location>
        <begin position="32"/>
        <end position="49"/>
    </location>
</feature>
<dbReference type="InterPro" id="IPR006311">
    <property type="entry name" value="TAT_signal"/>
</dbReference>
<feature type="region of interest" description="Disordered" evidence="1">
    <location>
        <begin position="32"/>
        <end position="72"/>
    </location>
</feature>
<evidence type="ECO:0000313" key="2">
    <source>
        <dbReference type="EMBL" id="ELZ26891.1"/>
    </source>
</evidence>
<comment type="caution">
    <text evidence="2">The sequence shown here is derived from an EMBL/GenBank/DDBJ whole genome shotgun (WGS) entry which is preliminary data.</text>
</comment>
<dbReference type="eggNOG" id="arCOG07572">
    <property type="taxonomic scope" value="Archaea"/>
</dbReference>
<dbReference type="STRING" id="797114.C475_08151"/>
<proteinExistence type="predicted"/>
<organism evidence="2 3">
    <name type="scientific">Halosimplex carlsbadense 2-9-1</name>
    <dbReference type="NCBI Taxonomy" id="797114"/>
    <lineage>
        <taxon>Archaea</taxon>
        <taxon>Methanobacteriati</taxon>
        <taxon>Methanobacteriota</taxon>
        <taxon>Stenosarchaea group</taxon>
        <taxon>Halobacteria</taxon>
        <taxon>Halobacteriales</taxon>
        <taxon>Haloarculaceae</taxon>
        <taxon>Halosimplex</taxon>
    </lineage>
</organism>
<dbReference type="AlphaFoldDB" id="M0CUI1"/>
<dbReference type="EMBL" id="AOIU01000018">
    <property type="protein sequence ID" value="ELZ26891.1"/>
    <property type="molecule type" value="Genomic_DNA"/>
</dbReference>
<evidence type="ECO:0000256" key="1">
    <source>
        <dbReference type="SAM" id="MobiDB-lite"/>
    </source>
</evidence>
<dbReference type="PROSITE" id="PS51318">
    <property type="entry name" value="TAT"/>
    <property type="match status" value="1"/>
</dbReference>
<evidence type="ECO:0000313" key="3">
    <source>
        <dbReference type="Proteomes" id="UP000011626"/>
    </source>
</evidence>
<reference evidence="2 3" key="1">
    <citation type="journal article" date="2014" name="PLoS Genet.">
        <title>Phylogenetically driven sequencing of extremely halophilic archaea reveals strategies for static and dynamic osmo-response.</title>
        <authorList>
            <person name="Becker E.A."/>
            <person name="Seitzer P.M."/>
            <person name="Tritt A."/>
            <person name="Larsen D."/>
            <person name="Krusor M."/>
            <person name="Yao A.I."/>
            <person name="Wu D."/>
            <person name="Madern D."/>
            <person name="Eisen J.A."/>
            <person name="Darling A.E."/>
            <person name="Facciotti M.T."/>
        </authorList>
    </citation>
    <scope>NUCLEOTIDE SEQUENCE [LARGE SCALE GENOMIC DNA]</scope>
    <source>
        <strain evidence="2 3">2-9-1</strain>
    </source>
</reference>
<accession>M0CUI1</accession>